<accession>A0A6A5UKG4</accession>
<proteinExistence type="predicted"/>
<reference evidence="1" key="1">
    <citation type="journal article" date="2020" name="Stud. Mycol.">
        <title>101 Dothideomycetes genomes: a test case for predicting lifestyles and emergence of pathogens.</title>
        <authorList>
            <person name="Haridas S."/>
            <person name="Albert R."/>
            <person name="Binder M."/>
            <person name="Bloem J."/>
            <person name="Labutti K."/>
            <person name="Salamov A."/>
            <person name="Andreopoulos B."/>
            <person name="Baker S."/>
            <person name="Barry K."/>
            <person name="Bills G."/>
            <person name="Bluhm B."/>
            <person name="Cannon C."/>
            <person name="Castanera R."/>
            <person name="Culley D."/>
            <person name="Daum C."/>
            <person name="Ezra D."/>
            <person name="Gonzalez J."/>
            <person name="Henrissat B."/>
            <person name="Kuo A."/>
            <person name="Liang C."/>
            <person name="Lipzen A."/>
            <person name="Lutzoni F."/>
            <person name="Magnuson J."/>
            <person name="Mondo S."/>
            <person name="Nolan M."/>
            <person name="Ohm R."/>
            <person name="Pangilinan J."/>
            <person name="Park H.-J."/>
            <person name="Ramirez L."/>
            <person name="Alfaro M."/>
            <person name="Sun H."/>
            <person name="Tritt A."/>
            <person name="Yoshinaga Y."/>
            <person name="Zwiers L.-H."/>
            <person name="Turgeon B."/>
            <person name="Goodwin S."/>
            <person name="Spatafora J."/>
            <person name="Crous P."/>
            <person name="Grigoriev I."/>
        </authorList>
    </citation>
    <scope>NUCLEOTIDE SEQUENCE</scope>
    <source>
        <strain evidence="1">CBS 107.79</strain>
    </source>
</reference>
<dbReference type="AlphaFoldDB" id="A0A6A5UKG4"/>
<keyword evidence="2" id="KW-1185">Reference proteome</keyword>
<sequence>MAGMLWPAALENLIGASVVELVRASTMQGLESSLPRFHIVRRTERQGVMFSKKAPTPSTFHVRRHDRGFAGLYDTSQDTKSSASILKIHEWPRACRYFDQRLMDTAFIGKLLTADTSYHDARVPWLLDYTYIAQDGCAVQSSAQFSNDHDAGIFGQCVLTSSLSVIHMQQKRLYLDRDTVSATPIDSDTWLEILHNFEVLPSFLELLHSNNGGTLSWTSFEADGQGGRKASAFHVGYKMGDWGNDEVALYSRRDLATGRSVVLIAGTRRCLCVARRTIDG</sequence>
<dbReference type="EMBL" id="ML976766">
    <property type="protein sequence ID" value="KAF1965228.1"/>
    <property type="molecule type" value="Genomic_DNA"/>
</dbReference>
<name>A0A6A5UKG4_9PLEO</name>
<gene>
    <name evidence="1" type="ORF">BU23DRAFT_575045</name>
</gene>
<organism evidence="1 2">
    <name type="scientific">Bimuria novae-zelandiae CBS 107.79</name>
    <dbReference type="NCBI Taxonomy" id="1447943"/>
    <lineage>
        <taxon>Eukaryota</taxon>
        <taxon>Fungi</taxon>
        <taxon>Dikarya</taxon>
        <taxon>Ascomycota</taxon>
        <taxon>Pezizomycotina</taxon>
        <taxon>Dothideomycetes</taxon>
        <taxon>Pleosporomycetidae</taxon>
        <taxon>Pleosporales</taxon>
        <taxon>Massarineae</taxon>
        <taxon>Didymosphaeriaceae</taxon>
        <taxon>Bimuria</taxon>
    </lineage>
</organism>
<dbReference type="Proteomes" id="UP000800036">
    <property type="component" value="Unassembled WGS sequence"/>
</dbReference>
<protein>
    <submittedName>
        <fullName evidence="1">Uncharacterized protein</fullName>
    </submittedName>
</protein>
<evidence type="ECO:0000313" key="1">
    <source>
        <dbReference type="EMBL" id="KAF1965228.1"/>
    </source>
</evidence>
<evidence type="ECO:0000313" key="2">
    <source>
        <dbReference type="Proteomes" id="UP000800036"/>
    </source>
</evidence>